<accession>A0A512NKC2</accession>
<sequence>MEARALVELDQSQPLVELPTEIGAGAVHMVEDAELHAFPHFGRCYKVCLKKYPGSAAAFHVTKREDHDE</sequence>
<organism evidence="1 2">
    <name type="scientific">Reyranella soli</name>
    <dbReference type="NCBI Taxonomy" id="1230389"/>
    <lineage>
        <taxon>Bacteria</taxon>
        <taxon>Pseudomonadati</taxon>
        <taxon>Pseudomonadota</taxon>
        <taxon>Alphaproteobacteria</taxon>
        <taxon>Hyphomicrobiales</taxon>
        <taxon>Reyranellaceae</taxon>
        <taxon>Reyranella</taxon>
    </lineage>
</organism>
<proteinExistence type="predicted"/>
<evidence type="ECO:0000313" key="2">
    <source>
        <dbReference type="Proteomes" id="UP000321058"/>
    </source>
</evidence>
<reference evidence="1 2" key="1">
    <citation type="submission" date="2019-07" db="EMBL/GenBank/DDBJ databases">
        <title>Whole genome shotgun sequence of Reyranella soli NBRC 108950.</title>
        <authorList>
            <person name="Hosoyama A."/>
            <person name="Uohara A."/>
            <person name="Ohji S."/>
            <person name="Ichikawa N."/>
        </authorList>
    </citation>
    <scope>NUCLEOTIDE SEQUENCE [LARGE SCALE GENOMIC DNA]</scope>
    <source>
        <strain evidence="1 2">NBRC 108950</strain>
    </source>
</reference>
<comment type="caution">
    <text evidence="1">The sequence shown here is derived from an EMBL/GenBank/DDBJ whole genome shotgun (WGS) entry which is preliminary data.</text>
</comment>
<keyword evidence="2" id="KW-1185">Reference proteome</keyword>
<gene>
    <name evidence="1" type="ORF">RSO01_65640</name>
</gene>
<evidence type="ECO:0000313" key="1">
    <source>
        <dbReference type="EMBL" id="GEP59398.1"/>
    </source>
</evidence>
<name>A0A512NKC2_9HYPH</name>
<dbReference type="EMBL" id="BKAJ01000129">
    <property type="protein sequence ID" value="GEP59398.1"/>
    <property type="molecule type" value="Genomic_DNA"/>
</dbReference>
<protein>
    <submittedName>
        <fullName evidence="1">Uncharacterized protein</fullName>
    </submittedName>
</protein>
<dbReference type="AlphaFoldDB" id="A0A512NKC2"/>
<dbReference type="Proteomes" id="UP000321058">
    <property type="component" value="Unassembled WGS sequence"/>
</dbReference>